<dbReference type="Gene3D" id="1.10.275.10">
    <property type="entry name" value="Fumarase/aspartase (N-terminal domain)"/>
    <property type="match status" value="1"/>
</dbReference>
<dbReference type="SUPFAM" id="SSF48557">
    <property type="entry name" value="L-aspartase-like"/>
    <property type="match status" value="1"/>
</dbReference>
<evidence type="ECO:0000256" key="1">
    <source>
        <dbReference type="ARBA" id="ARBA00023239"/>
    </source>
</evidence>
<organism evidence="3">
    <name type="scientific">marine sediment metagenome</name>
    <dbReference type="NCBI Taxonomy" id="412755"/>
    <lineage>
        <taxon>unclassified sequences</taxon>
        <taxon>metagenomes</taxon>
        <taxon>ecological metagenomes</taxon>
    </lineage>
</organism>
<dbReference type="PANTHER" id="PTHR43172">
    <property type="entry name" value="ADENYLOSUCCINATE LYASE"/>
    <property type="match status" value="1"/>
</dbReference>
<dbReference type="PRINTS" id="PR00149">
    <property type="entry name" value="FUMRATELYASE"/>
</dbReference>
<evidence type="ECO:0000259" key="2">
    <source>
        <dbReference type="Pfam" id="PF00206"/>
    </source>
</evidence>
<dbReference type="InterPro" id="IPR024083">
    <property type="entry name" value="Fumarase/histidase_N"/>
</dbReference>
<dbReference type="InterPro" id="IPR008948">
    <property type="entry name" value="L-Aspartase-like"/>
</dbReference>
<dbReference type="GO" id="GO:0070626">
    <property type="term" value="F:(S)-2-(5-amino-1-(5-phospho-D-ribosyl)imidazole-4-carboxamido) succinate lyase (fumarate-forming) activity"/>
    <property type="evidence" value="ECO:0007669"/>
    <property type="project" value="TreeGrafter"/>
</dbReference>
<keyword evidence="1" id="KW-0456">Lyase</keyword>
<dbReference type="EMBL" id="BARS01016649">
    <property type="protein sequence ID" value="GAF89221.1"/>
    <property type="molecule type" value="Genomic_DNA"/>
</dbReference>
<sequence length="240" mass="26501">MIPRYTTKEMGKIWGDENKFAKWLEVEKAVAYAQAELGMIPEKAAEDINKKSRFDIKKIEEIESKTHHDVVAFLTDVSSHLGDSSKYLHYGLTSSDVGDTALSLQILDAVEVVEKKIIKFGGLLKEKAKEYAHTVMVGRTHGIHAEPVTLGLKFTMYAFEMSRNLERLEAARQSISYGKISGAVGTYANTGPQLEEKVCGILGLRPAPVSTQILQRDRHAQLISALAITGATLEKLALEV</sequence>
<protein>
    <recommendedName>
        <fullName evidence="2">Fumarate lyase N-terminal domain-containing protein</fullName>
    </recommendedName>
</protein>
<comment type="caution">
    <text evidence="3">The sequence shown here is derived from an EMBL/GenBank/DDBJ whole genome shotgun (WGS) entry which is preliminary data.</text>
</comment>
<dbReference type="Pfam" id="PF00206">
    <property type="entry name" value="Lyase_1"/>
    <property type="match status" value="1"/>
</dbReference>
<evidence type="ECO:0000313" key="3">
    <source>
        <dbReference type="EMBL" id="GAF89221.1"/>
    </source>
</evidence>
<dbReference type="InterPro" id="IPR022761">
    <property type="entry name" value="Fumarate_lyase_N"/>
</dbReference>
<accession>X0TPP4</accession>
<dbReference type="InterPro" id="IPR000362">
    <property type="entry name" value="Fumarate_lyase_fam"/>
</dbReference>
<feature type="non-terminal residue" evidence="3">
    <location>
        <position position="240"/>
    </location>
</feature>
<reference evidence="3" key="1">
    <citation type="journal article" date="2014" name="Front. Microbiol.">
        <title>High frequency of phylogenetically diverse reductive dehalogenase-homologous genes in deep subseafloor sedimentary metagenomes.</title>
        <authorList>
            <person name="Kawai M."/>
            <person name="Futagami T."/>
            <person name="Toyoda A."/>
            <person name="Takaki Y."/>
            <person name="Nishi S."/>
            <person name="Hori S."/>
            <person name="Arai W."/>
            <person name="Tsubouchi T."/>
            <person name="Morono Y."/>
            <person name="Uchiyama I."/>
            <person name="Ito T."/>
            <person name="Fujiyama A."/>
            <person name="Inagaki F."/>
            <person name="Takami H."/>
        </authorList>
    </citation>
    <scope>NUCLEOTIDE SEQUENCE</scope>
    <source>
        <strain evidence="3">Expedition CK06-06</strain>
    </source>
</reference>
<dbReference type="GO" id="GO:0044208">
    <property type="term" value="P:'de novo' AMP biosynthetic process"/>
    <property type="evidence" value="ECO:0007669"/>
    <property type="project" value="TreeGrafter"/>
</dbReference>
<dbReference type="Gene3D" id="1.20.200.10">
    <property type="entry name" value="Fumarase/aspartase (Central domain)"/>
    <property type="match status" value="1"/>
</dbReference>
<dbReference type="GO" id="GO:0004018">
    <property type="term" value="F:N6-(1,2-dicarboxyethyl)AMP AMP-lyase (fumarate-forming) activity"/>
    <property type="evidence" value="ECO:0007669"/>
    <property type="project" value="TreeGrafter"/>
</dbReference>
<dbReference type="AlphaFoldDB" id="X0TPP4"/>
<feature type="domain" description="Fumarate lyase N-terminal" evidence="2">
    <location>
        <begin position="7"/>
        <end position="239"/>
    </location>
</feature>
<name>X0TPP4_9ZZZZ</name>
<dbReference type="PANTHER" id="PTHR43172:SF1">
    <property type="entry name" value="ADENYLOSUCCINATE LYASE"/>
    <property type="match status" value="1"/>
</dbReference>
<dbReference type="GO" id="GO:0005829">
    <property type="term" value="C:cytosol"/>
    <property type="evidence" value="ECO:0007669"/>
    <property type="project" value="TreeGrafter"/>
</dbReference>
<gene>
    <name evidence="3" type="ORF">S01H1_27356</name>
</gene>
<proteinExistence type="predicted"/>